<accession>A0A255XMQ1</accession>
<keyword evidence="8" id="KW-1185">Reference proteome</keyword>
<dbReference type="InterPro" id="IPR035093">
    <property type="entry name" value="RelE/ParE_toxin_dom_sf"/>
</dbReference>
<sequence length="86" mass="10205">MTRLLSWTPSAWSDYEIWQTEDRKVVKKINLLIKETLRDPFNGIGKPEALKLNLSGLWSRRIDQEHRLVYQVSETAITIIACRYHY</sequence>
<dbReference type="AlphaFoldDB" id="A0A255XMQ1"/>
<evidence type="ECO:0000313" key="7">
    <source>
        <dbReference type="EMBL" id="OYQ18248.1"/>
    </source>
</evidence>
<keyword evidence="3" id="KW-0540">Nuclease</keyword>
<dbReference type="RefSeq" id="WP_094409811.1">
    <property type="nucleotide sequence ID" value="NZ_BMJZ01000002.1"/>
</dbReference>
<evidence type="ECO:0000256" key="6">
    <source>
        <dbReference type="ARBA" id="ARBA00030388"/>
    </source>
</evidence>
<evidence type="ECO:0000313" key="8">
    <source>
        <dbReference type="Proteomes" id="UP000216361"/>
    </source>
</evidence>
<dbReference type="SUPFAM" id="SSF143011">
    <property type="entry name" value="RelE-like"/>
    <property type="match status" value="1"/>
</dbReference>
<reference evidence="7 8" key="1">
    <citation type="submission" date="2017-07" db="EMBL/GenBank/DDBJ databases">
        <title>Elstera cyanobacteriorum sp. nov., a novel bacterium isolated from cyanobacterial aggregates in a eutrophic lake.</title>
        <authorList>
            <person name="Cai H."/>
        </authorList>
    </citation>
    <scope>NUCLEOTIDE SEQUENCE [LARGE SCALE GENOMIC DNA]</scope>
    <source>
        <strain evidence="7 8">TH019</strain>
    </source>
</reference>
<name>A0A255XMQ1_9PROT</name>
<gene>
    <name evidence="7" type="ORF">CHR90_14075</name>
</gene>
<dbReference type="OrthoDB" id="9801102at2"/>
<dbReference type="Proteomes" id="UP000216361">
    <property type="component" value="Unassembled WGS sequence"/>
</dbReference>
<dbReference type="Pfam" id="PF06769">
    <property type="entry name" value="YoeB_toxin"/>
    <property type="match status" value="1"/>
</dbReference>
<dbReference type="GO" id="GO:0006401">
    <property type="term" value="P:RNA catabolic process"/>
    <property type="evidence" value="ECO:0007669"/>
    <property type="project" value="InterPro"/>
</dbReference>
<comment type="caution">
    <text evidence="7">The sequence shown here is derived from an EMBL/GenBank/DDBJ whole genome shotgun (WGS) entry which is preliminary data.</text>
</comment>
<evidence type="ECO:0000256" key="4">
    <source>
        <dbReference type="ARBA" id="ARBA00022759"/>
    </source>
</evidence>
<dbReference type="GO" id="GO:0016787">
    <property type="term" value="F:hydrolase activity"/>
    <property type="evidence" value="ECO:0007669"/>
    <property type="project" value="UniProtKB-KW"/>
</dbReference>
<evidence type="ECO:0000256" key="1">
    <source>
        <dbReference type="ARBA" id="ARBA00008172"/>
    </source>
</evidence>
<keyword evidence="2" id="KW-1277">Toxin-antitoxin system</keyword>
<comment type="similarity">
    <text evidence="1">Belongs to the YoeB family.</text>
</comment>
<protein>
    <recommendedName>
        <fullName evidence="6">Putative mRNA interferase YoeB</fullName>
    </recommendedName>
</protein>
<keyword evidence="5" id="KW-0378">Hydrolase</keyword>
<dbReference type="PANTHER" id="PTHR38039:SF1">
    <property type="entry name" value="TOXIN YOEB"/>
    <property type="match status" value="1"/>
</dbReference>
<dbReference type="PANTHER" id="PTHR38039">
    <property type="entry name" value="TOXIN YOEB"/>
    <property type="match status" value="1"/>
</dbReference>
<dbReference type="NCBIfam" id="TIGR02116">
    <property type="entry name" value="toxin_Txe_YoeB"/>
    <property type="match status" value="1"/>
</dbReference>
<evidence type="ECO:0000256" key="5">
    <source>
        <dbReference type="ARBA" id="ARBA00022801"/>
    </source>
</evidence>
<keyword evidence="4" id="KW-0255">Endonuclease</keyword>
<dbReference type="EMBL" id="NOXS01000033">
    <property type="protein sequence ID" value="OYQ18248.1"/>
    <property type="molecule type" value="Genomic_DNA"/>
</dbReference>
<proteinExistence type="inferred from homology"/>
<dbReference type="GO" id="GO:0004519">
    <property type="term" value="F:endonuclease activity"/>
    <property type="evidence" value="ECO:0007669"/>
    <property type="project" value="UniProtKB-KW"/>
</dbReference>
<dbReference type="InterPro" id="IPR009614">
    <property type="entry name" value="YoeB_toxin"/>
</dbReference>
<organism evidence="7 8">
    <name type="scientific">Elstera cyanobacteriorum</name>
    <dbReference type="NCBI Taxonomy" id="2022747"/>
    <lineage>
        <taxon>Bacteria</taxon>
        <taxon>Pseudomonadati</taxon>
        <taxon>Pseudomonadota</taxon>
        <taxon>Alphaproteobacteria</taxon>
        <taxon>Rhodospirillales</taxon>
        <taxon>Rhodospirillaceae</taxon>
        <taxon>Elstera</taxon>
    </lineage>
</organism>
<evidence type="ECO:0000256" key="2">
    <source>
        <dbReference type="ARBA" id="ARBA00022649"/>
    </source>
</evidence>
<evidence type="ECO:0000256" key="3">
    <source>
        <dbReference type="ARBA" id="ARBA00022722"/>
    </source>
</evidence>
<dbReference type="Gene3D" id="3.30.2310.20">
    <property type="entry name" value="RelE-like"/>
    <property type="match status" value="1"/>
</dbReference>